<dbReference type="PANTHER" id="PTHR23502">
    <property type="entry name" value="MAJOR FACILITATOR SUPERFAMILY"/>
    <property type="match status" value="1"/>
</dbReference>
<dbReference type="Proteomes" id="UP000800096">
    <property type="component" value="Unassembled WGS sequence"/>
</dbReference>
<dbReference type="PANTHER" id="PTHR23502:SF163">
    <property type="entry name" value="MAJOR FACILITATOR SUPERFAMILY (MFS) PROFILE DOMAIN-CONTAINING PROTEIN"/>
    <property type="match status" value="1"/>
</dbReference>
<evidence type="ECO:0000256" key="6">
    <source>
        <dbReference type="SAM" id="Phobius"/>
    </source>
</evidence>
<feature type="transmembrane region" description="Helical" evidence="6">
    <location>
        <begin position="140"/>
        <end position="162"/>
    </location>
</feature>
<keyword evidence="2 6" id="KW-0812">Transmembrane</keyword>
<feature type="transmembrane region" description="Helical" evidence="6">
    <location>
        <begin position="270"/>
        <end position="295"/>
    </location>
</feature>
<evidence type="ECO:0000256" key="2">
    <source>
        <dbReference type="ARBA" id="ARBA00022692"/>
    </source>
</evidence>
<sequence>MAATDAEQQPLLRQISREHGKHDEVILDFEPLDPEDPRNWSEGFKWCIVLLLACMAFTVTLTCIGVVPIASRIVEDLDRHSSSSTTSALLVTIWELGEAAGPLLIAPLSELLGRYPVMNGCNVGFIIWTLVAASSQSSKIFIAARMLTGLSVAANVLNPAIIGDMFESDKRGSAMSLIMLAPLIGGAIGPAISGAIAQSLGWRMVLLIAAGIAILCELLFLTCFRETYKLAILRRRIKRIQQESGEFENAKAVDSHESVMKLWHAITRPFAVLFGSSVLMLLSIFASIAFSFFYVMCISLPDVLLAEYDFTPAQAGTAFMSFSAGSFLCVMVCNFGLDRIYIKLRGSDKGKPEYRLPLTILGGFLLPFAFAAYGWIAELRLPVPLLLVSVALLGFSLLLSMVPIQAYIVDAFGLYSASAMTGVIVTRCLASTFLPLCTGPLKDRFGYGWGFTCLSALSLSLAVIPLLILRYGEKWRQRSEFSKDD</sequence>
<feature type="transmembrane region" description="Helical" evidence="6">
    <location>
        <begin position="174"/>
        <end position="196"/>
    </location>
</feature>
<dbReference type="InterPro" id="IPR011701">
    <property type="entry name" value="MFS"/>
</dbReference>
<dbReference type="Gene3D" id="1.20.1250.20">
    <property type="entry name" value="MFS general substrate transporter like domains"/>
    <property type="match status" value="1"/>
</dbReference>
<dbReference type="AlphaFoldDB" id="A0A6A5QRC6"/>
<proteinExistence type="inferred from homology"/>
<comment type="similarity">
    <text evidence="5">Belongs to the major facilitator superfamily. CAR1 family.</text>
</comment>
<evidence type="ECO:0000313" key="9">
    <source>
        <dbReference type="Proteomes" id="UP000800096"/>
    </source>
</evidence>
<gene>
    <name evidence="8" type="ORF">BDU57DRAFT_514436</name>
</gene>
<feature type="transmembrane region" description="Helical" evidence="6">
    <location>
        <begin position="414"/>
        <end position="434"/>
    </location>
</feature>
<name>A0A6A5QRC6_AMPQU</name>
<keyword evidence="4 6" id="KW-0472">Membrane</keyword>
<dbReference type="GO" id="GO:0016020">
    <property type="term" value="C:membrane"/>
    <property type="evidence" value="ECO:0007669"/>
    <property type="project" value="UniProtKB-SubCell"/>
</dbReference>
<reference evidence="8" key="1">
    <citation type="journal article" date="2020" name="Stud. Mycol.">
        <title>101 Dothideomycetes genomes: a test case for predicting lifestyles and emergence of pathogens.</title>
        <authorList>
            <person name="Haridas S."/>
            <person name="Albert R."/>
            <person name="Binder M."/>
            <person name="Bloem J."/>
            <person name="Labutti K."/>
            <person name="Salamov A."/>
            <person name="Andreopoulos B."/>
            <person name="Baker S."/>
            <person name="Barry K."/>
            <person name="Bills G."/>
            <person name="Bluhm B."/>
            <person name="Cannon C."/>
            <person name="Castanera R."/>
            <person name="Culley D."/>
            <person name="Daum C."/>
            <person name="Ezra D."/>
            <person name="Gonzalez J."/>
            <person name="Henrissat B."/>
            <person name="Kuo A."/>
            <person name="Liang C."/>
            <person name="Lipzen A."/>
            <person name="Lutzoni F."/>
            <person name="Magnuson J."/>
            <person name="Mondo S."/>
            <person name="Nolan M."/>
            <person name="Ohm R."/>
            <person name="Pangilinan J."/>
            <person name="Park H.-J."/>
            <person name="Ramirez L."/>
            <person name="Alfaro M."/>
            <person name="Sun H."/>
            <person name="Tritt A."/>
            <person name="Yoshinaga Y."/>
            <person name="Zwiers L.-H."/>
            <person name="Turgeon B."/>
            <person name="Goodwin S."/>
            <person name="Spatafora J."/>
            <person name="Crous P."/>
            <person name="Grigoriev I."/>
        </authorList>
    </citation>
    <scope>NUCLEOTIDE SEQUENCE</scope>
    <source>
        <strain evidence="8">HMLAC05119</strain>
    </source>
</reference>
<dbReference type="EMBL" id="ML979134">
    <property type="protein sequence ID" value="KAF1917932.1"/>
    <property type="molecule type" value="Genomic_DNA"/>
</dbReference>
<dbReference type="SUPFAM" id="SSF103473">
    <property type="entry name" value="MFS general substrate transporter"/>
    <property type="match status" value="1"/>
</dbReference>
<comment type="subcellular location">
    <subcellularLocation>
        <location evidence="1">Membrane</location>
        <topology evidence="1">Multi-pass membrane protein</topology>
    </subcellularLocation>
</comment>
<protein>
    <submittedName>
        <fullName evidence="8">Major facilitator superfamily domain-containing protein</fullName>
    </submittedName>
</protein>
<evidence type="ECO:0000256" key="4">
    <source>
        <dbReference type="ARBA" id="ARBA00023136"/>
    </source>
</evidence>
<accession>A0A6A5QRC6</accession>
<feature type="transmembrane region" description="Helical" evidence="6">
    <location>
        <begin position="358"/>
        <end position="377"/>
    </location>
</feature>
<feature type="domain" description="Major facilitator superfamily (MFS) profile" evidence="7">
    <location>
        <begin position="49"/>
        <end position="473"/>
    </location>
</feature>
<keyword evidence="3 6" id="KW-1133">Transmembrane helix</keyword>
<dbReference type="GO" id="GO:0022857">
    <property type="term" value="F:transmembrane transporter activity"/>
    <property type="evidence" value="ECO:0007669"/>
    <property type="project" value="InterPro"/>
</dbReference>
<feature type="transmembrane region" description="Helical" evidence="6">
    <location>
        <begin position="315"/>
        <end position="337"/>
    </location>
</feature>
<feature type="transmembrane region" description="Helical" evidence="6">
    <location>
        <begin position="446"/>
        <end position="469"/>
    </location>
</feature>
<organism evidence="8 9">
    <name type="scientific">Ampelomyces quisqualis</name>
    <name type="common">Powdery mildew agent</name>
    <dbReference type="NCBI Taxonomy" id="50730"/>
    <lineage>
        <taxon>Eukaryota</taxon>
        <taxon>Fungi</taxon>
        <taxon>Dikarya</taxon>
        <taxon>Ascomycota</taxon>
        <taxon>Pezizomycotina</taxon>
        <taxon>Dothideomycetes</taxon>
        <taxon>Pleosporomycetidae</taxon>
        <taxon>Pleosporales</taxon>
        <taxon>Pleosporineae</taxon>
        <taxon>Phaeosphaeriaceae</taxon>
        <taxon>Ampelomyces</taxon>
    </lineage>
</organism>
<evidence type="ECO:0000256" key="1">
    <source>
        <dbReference type="ARBA" id="ARBA00004141"/>
    </source>
</evidence>
<dbReference type="FunFam" id="1.20.1250.20:FF:000509">
    <property type="entry name" value="MFS general substrate transporter"/>
    <property type="match status" value="1"/>
</dbReference>
<evidence type="ECO:0000313" key="8">
    <source>
        <dbReference type="EMBL" id="KAF1917932.1"/>
    </source>
</evidence>
<evidence type="ECO:0000256" key="3">
    <source>
        <dbReference type="ARBA" id="ARBA00022989"/>
    </source>
</evidence>
<dbReference type="Pfam" id="PF07690">
    <property type="entry name" value="MFS_1"/>
    <property type="match status" value="1"/>
</dbReference>
<evidence type="ECO:0000259" key="7">
    <source>
        <dbReference type="PROSITE" id="PS50850"/>
    </source>
</evidence>
<dbReference type="InterPro" id="IPR036259">
    <property type="entry name" value="MFS_trans_sf"/>
</dbReference>
<feature type="transmembrane region" description="Helical" evidence="6">
    <location>
        <begin position="202"/>
        <end position="224"/>
    </location>
</feature>
<keyword evidence="9" id="KW-1185">Reference proteome</keyword>
<dbReference type="PROSITE" id="PS50850">
    <property type="entry name" value="MFS"/>
    <property type="match status" value="1"/>
</dbReference>
<feature type="transmembrane region" description="Helical" evidence="6">
    <location>
        <begin position="383"/>
        <end position="402"/>
    </location>
</feature>
<evidence type="ECO:0000256" key="5">
    <source>
        <dbReference type="ARBA" id="ARBA00038347"/>
    </source>
</evidence>
<dbReference type="InterPro" id="IPR020846">
    <property type="entry name" value="MFS_dom"/>
</dbReference>
<feature type="transmembrane region" description="Helical" evidence="6">
    <location>
        <begin position="46"/>
        <end position="67"/>
    </location>
</feature>
<dbReference type="OrthoDB" id="5296287at2759"/>